<dbReference type="GO" id="GO:0019843">
    <property type="term" value="F:rRNA binding"/>
    <property type="evidence" value="ECO:0007669"/>
    <property type="project" value="UniProtKB-UniRule"/>
</dbReference>
<dbReference type="InterPro" id="IPR027437">
    <property type="entry name" value="Rbsml_uS13_C"/>
</dbReference>
<sequence>MARIKGVSIPTEKRVIIALTYLYGIGNTTAKKILEKAQVDESIRVKDLTEDQINIIRTVVDEYTVEGELRREVLQNVKRLKDIGCYRGLRHIKRLPAHGQRTKTNSRTVRGNVRQTAGSGRRALTKT</sequence>
<dbReference type="GO" id="GO:0000049">
    <property type="term" value="F:tRNA binding"/>
    <property type="evidence" value="ECO:0007669"/>
    <property type="project" value="UniProtKB-UniRule"/>
</dbReference>
<dbReference type="SUPFAM" id="SSF46946">
    <property type="entry name" value="S13-like H2TH domain"/>
    <property type="match status" value="1"/>
</dbReference>
<protein>
    <recommendedName>
        <fullName evidence="6 7">Small ribosomal subunit protein uS13</fullName>
    </recommendedName>
</protein>
<evidence type="ECO:0000256" key="6">
    <source>
        <dbReference type="ARBA" id="ARBA00035166"/>
    </source>
</evidence>
<dbReference type="GO" id="GO:0006412">
    <property type="term" value="P:translation"/>
    <property type="evidence" value="ECO:0007669"/>
    <property type="project" value="UniProtKB-UniRule"/>
</dbReference>
<dbReference type="Pfam" id="PF00416">
    <property type="entry name" value="Ribosomal_S13"/>
    <property type="match status" value="1"/>
</dbReference>
<dbReference type="GO" id="GO:0003735">
    <property type="term" value="F:structural constituent of ribosome"/>
    <property type="evidence" value="ECO:0007669"/>
    <property type="project" value="InterPro"/>
</dbReference>
<name>A0A2M8EPX5_9BACT</name>
<keyword evidence="5 7" id="KW-0687">Ribonucleoprotein</keyword>
<organism evidence="9 10">
    <name type="scientific">Candidatus Uhrbacteria bacterium CG_4_9_14_0_2_um_filter_41_50</name>
    <dbReference type="NCBI Taxonomy" id="1975031"/>
    <lineage>
        <taxon>Bacteria</taxon>
        <taxon>Candidatus Uhriibacteriota</taxon>
    </lineage>
</organism>
<keyword evidence="3 7" id="KW-0694">RNA-binding</keyword>
<comment type="function">
    <text evidence="7">Located at the top of the head of the 30S subunit, it contacts several helices of the 16S rRNA. In the 70S ribosome it contacts the 23S rRNA (bridge B1a) and protein L5 of the 50S subunit (bridge B1b), connecting the 2 subunits; these bridges are implicated in subunit movement. Contacts the tRNAs in the A and P-sites.</text>
</comment>
<dbReference type="InterPro" id="IPR001892">
    <property type="entry name" value="Ribosomal_uS13"/>
</dbReference>
<dbReference type="EMBL" id="PFSI01000018">
    <property type="protein sequence ID" value="PJC24788.1"/>
    <property type="molecule type" value="Genomic_DNA"/>
</dbReference>
<dbReference type="Proteomes" id="UP000230251">
    <property type="component" value="Unassembled WGS sequence"/>
</dbReference>
<dbReference type="GO" id="GO:0005829">
    <property type="term" value="C:cytosol"/>
    <property type="evidence" value="ECO:0007669"/>
    <property type="project" value="TreeGrafter"/>
</dbReference>
<comment type="caution">
    <text evidence="9">The sequence shown here is derived from an EMBL/GenBank/DDBJ whole genome shotgun (WGS) entry which is preliminary data.</text>
</comment>
<evidence type="ECO:0000256" key="8">
    <source>
        <dbReference type="RuleBase" id="RU003830"/>
    </source>
</evidence>
<evidence type="ECO:0000256" key="1">
    <source>
        <dbReference type="ARBA" id="ARBA00008080"/>
    </source>
</evidence>
<accession>A0A2M8EPX5</accession>
<evidence type="ECO:0000256" key="3">
    <source>
        <dbReference type="ARBA" id="ARBA00022884"/>
    </source>
</evidence>
<keyword evidence="7" id="KW-0820">tRNA-binding</keyword>
<keyword evidence="4 7" id="KW-0689">Ribosomal protein</keyword>
<dbReference type="HAMAP" id="MF_01315">
    <property type="entry name" value="Ribosomal_uS13"/>
    <property type="match status" value="1"/>
</dbReference>
<dbReference type="PANTHER" id="PTHR10871:SF1">
    <property type="entry name" value="SMALL RIBOSOMAL SUBUNIT PROTEIN US13M"/>
    <property type="match status" value="1"/>
</dbReference>
<dbReference type="FunFam" id="1.10.8.50:FF:000001">
    <property type="entry name" value="30S ribosomal protein S13"/>
    <property type="match status" value="1"/>
</dbReference>
<comment type="similarity">
    <text evidence="1 7 8">Belongs to the universal ribosomal protein uS13 family.</text>
</comment>
<dbReference type="InterPro" id="IPR019980">
    <property type="entry name" value="Ribosomal_uS13_bac-type"/>
</dbReference>
<reference evidence="10" key="1">
    <citation type="submission" date="2017-09" db="EMBL/GenBank/DDBJ databases">
        <title>Depth-based differentiation of microbial function through sediment-hosted aquifers and enrichment of novel symbionts in the deep terrestrial subsurface.</title>
        <authorList>
            <person name="Probst A.J."/>
            <person name="Ladd B."/>
            <person name="Jarett J.K."/>
            <person name="Geller-Mcgrath D.E."/>
            <person name="Sieber C.M.K."/>
            <person name="Emerson J.B."/>
            <person name="Anantharaman K."/>
            <person name="Thomas B.C."/>
            <person name="Malmstrom R."/>
            <person name="Stieglmeier M."/>
            <person name="Klingl A."/>
            <person name="Woyke T."/>
            <person name="Ryan C.M."/>
            <person name="Banfield J.F."/>
        </authorList>
    </citation>
    <scope>NUCLEOTIDE SEQUENCE [LARGE SCALE GENOMIC DNA]</scope>
</reference>
<evidence type="ECO:0000256" key="4">
    <source>
        <dbReference type="ARBA" id="ARBA00022980"/>
    </source>
</evidence>
<gene>
    <name evidence="7" type="primary">rpsM</name>
    <name evidence="9" type="ORF">CO057_00965</name>
</gene>
<dbReference type="Gene3D" id="1.10.8.50">
    <property type="match status" value="1"/>
</dbReference>
<evidence type="ECO:0000313" key="10">
    <source>
        <dbReference type="Proteomes" id="UP000230251"/>
    </source>
</evidence>
<dbReference type="PROSITE" id="PS50159">
    <property type="entry name" value="RIBOSOMAL_S13_2"/>
    <property type="match status" value="1"/>
</dbReference>
<dbReference type="AlphaFoldDB" id="A0A2M8EPX5"/>
<dbReference type="InterPro" id="IPR010979">
    <property type="entry name" value="Ribosomal_uS13-like_H2TH"/>
</dbReference>
<evidence type="ECO:0000256" key="2">
    <source>
        <dbReference type="ARBA" id="ARBA00022730"/>
    </source>
</evidence>
<comment type="subunit">
    <text evidence="7">Part of the 30S ribosomal subunit. Forms a loose heterodimer with protein S19. Forms two bridges to the 50S subunit in the 70S ribosome.</text>
</comment>
<dbReference type="PIRSF" id="PIRSF002134">
    <property type="entry name" value="Ribosomal_S13"/>
    <property type="match status" value="1"/>
</dbReference>
<evidence type="ECO:0000256" key="5">
    <source>
        <dbReference type="ARBA" id="ARBA00023274"/>
    </source>
</evidence>
<dbReference type="GO" id="GO:0015935">
    <property type="term" value="C:small ribosomal subunit"/>
    <property type="evidence" value="ECO:0007669"/>
    <property type="project" value="TreeGrafter"/>
</dbReference>
<keyword evidence="2 7" id="KW-0699">rRNA-binding</keyword>
<dbReference type="Gene3D" id="4.10.910.10">
    <property type="entry name" value="30s ribosomal protein s13, domain 2"/>
    <property type="match status" value="1"/>
</dbReference>
<proteinExistence type="inferred from homology"/>
<dbReference type="PANTHER" id="PTHR10871">
    <property type="entry name" value="30S RIBOSOMAL PROTEIN S13/40S RIBOSOMAL PROTEIN S18"/>
    <property type="match status" value="1"/>
</dbReference>
<evidence type="ECO:0000313" key="9">
    <source>
        <dbReference type="EMBL" id="PJC24788.1"/>
    </source>
</evidence>
<dbReference type="NCBIfam" id="TIGR03631">
    <property type="entry name" value="uS13_bact"/>
    <property type="match status" value="1"/>
</dbReference>
<evidence type="ECO:0000256" key="7">
    <source>
        <dbReference type="HAMAP-Rule" id="MF_01315"/>
    </source>
</evidence>